<sequence length="168" mass="19199">MLARALRSKYHPLCGFMDTSLNMRASYAWKSFWEARGLLMRGVRWRVEAILLNSSSRMVVWTVEELMALLLLRALYGNPRRRGVFWQFSAQMMGDAYRNSTTASEDKDADHVEMLARLLGIELAKRCRVNNVADSLARFGCSLKIPMFWLDVSTLDCIFSVILAVIPA</sequence>
<dbReference type="EMBL" id="CM044704">
    <property type="protein sequence ID" value="KAI5668229.1"/>
    <property type="molecule type" value="Genomic_DNA"/>
</dbReference>
<comment type="caution">
    <text evidence="1">The sequence shown here is derived from an EMBL/GenBank/DDBJ whole genome shotgun (WGS) entry which is preliminary data.</text>
</comment>
<organism evidence="1 2">
    <name type="scientific">Catharanthus roseus</name>
    <name type="common">Madagascar periwinkle</name>
    <name type="synonym">Vinca rosea</name>
    <dbReference type="NCBI Taxonomy" id="4058"/>
    <lineage>
        <taxon>Eukaryota</taxon>
        <taxon>Viridiplantae</taxon>
        <taxon>Streptophyta</taxon>
        <taxon>Embryophyta</taxon>
        <taxon>Tracheophyta</taxon>
        <taxon>Spermatophyta</taxon>
        <taxon>Magnoliopsida</taxon>
        <taxon>eudicotyledons</taxon>
        <taxon>Gunneridae</taxon>
        <taxon>Pentapetalae</taxon>
        <taxon>asterids</taxon>
        <taxon>lamiids</taxon>
        <taxon>Gentianales</taxon>
        <taxon>Apocynaceae</taxon>
        <taxon>Rauvolfioideae</taxon>
        <taxon>Vinceae</taxon>
        <taxon>Catharanthinae</taxon>
        <taxon>Catharanthus</taxon>
    </lineage>
</organism>
<evidence type="ECO:0000313" key="2">
    <source>
        <dbReference type="Proteomes" id="UP001060085"/>
    </source>
</evidence>
<gene>
    <name evidence="1" type="ORF">M9H77_18082</name>
</gene>
<protein>
    <submittedName>
        <fullName evidence="1">Uncharacterized protein</fullName>
    </submittedName>
</protein>
<accession>A0ACC0B6H4</accession>
<proteinExistence type="predicted"/>
<reference evidence="2" key="1">
    <citation type="journal article" date="2023" name="Nat. Plants">
        <title>Single-cell RNA sequencing provides a high-resolution roadmap for understanding the multicellular compartmentation of specialized metabolism.</title>
        <authorList>
            <person name="Sun S."/>
            <person name="Shen X."/>
            <person name="Li Y."/>
            <person name="Li Y."/>
            <person name="Wang S."/>
            <person name="Li R."/>
            <person name="Zhang H."/>
            <person name="Shen G."/>
            <person name="Guo B."/>
            <person name="Wei J."/>
            <person name="Xu J."/>
            <person name="St-Pierre B."/>
            <person name="Chen S."/>
            <person name="Sun C."/>
        </authorList>
    </citation>
    <scope>NUCLEOTIDE SEQUENCE [LARGE SCALE GENOMIC DNA]</scope>
</reference>
<name>A0ACC0B6H4_CATRO</name>
<evidence type="ECO:0000313" key="1">
    <source>
        <dbReference type="EMBL" id="KAI5668229.1"/>
    </source>
</evidence>
<keyword evidence="2" id="KW-1185">Reference proteome</keyword>
<dbReference type="Proteomes" id="UP001060085">
    <property type="component" value="Linkage Group LG04"/>
</dbReference>